<feature type="region of interest" description="Disordered" evidence="6">
    <location>
        <begin position="152"/>
        <end position="213"/>
    </location>
</feature>
<keyword evidence="1" id="KW-0343">GTPase activation</keyword>
<dbReference type="SMART" id="SM00105">
    <property type="entry name" value="ArfGap"/>
    <property type="match status" value="1"/>
</dbReference>
<evidence type="ECO:0000256" key="1">
    <source>
        <dbReference type="ARBA" id="ARBA00022468"/>
    </source>
</evidence>
<accession>A0A6M2DSF2</accession>
<keyword evidence="4" id="KW-0862">Zinc</keyword>
<evidence type="ECO:0000256" key="6">
    <source>
        <dbReference type="SAM" id="MobiDB-lite"/>
    </source>
</evidence>
<evidence type="ECO:0000256" key="2">
    <source>
        <dbReference type="ARBA" id="ARBA00022723"/>
    </source>
</evidence>
<dbReference type="Gene3D" id="1.10.220.150">
    <property type="entry name" value="Arf GTPase activating protein"/>
    <property type="match status" value="1"/>
</dbReference>
<sequence>MSSKSEKDRAKQIQDKCQSLLTSMLRDEDNKYCVDCDSKGPRWASWNLGVFLCIRCAGIHRNLGVHISRVKSVNLDTWTPEQVVSLQQMGNSRARAVYEALLPDGFRRPQTDSSLEAFVRAKYEQKKYLAREWVQPPPPKVDWDKEIDEELEKQKKKKKSTANAVSTIVPKPKTDAIPQLLPKPNAKVNSSPVSGRNSDRNKSGSTDLLGLDTKPTGFPEDFSGFLSAELNKVDVKPIDKADSLKAEEDNFFNQPAPSEKEKAKLTKDSILALYDAAPANNTQFQNNAMSYNNYSVPTAGSSFALNQGNTFTNNQVAFSINASNQFNPKNSFPNFANQQQFASQSQFNAFQSVSPVQTQLHQNSGFLPTSNVYNSQCNTMNFQQNGSNFGNTQFPPNSSILMQGTYAQNNVLPMNNTNHTTTNGFTPDQNFGQTNQYFGLSQQFDNMGLNTQNQFSSASNIWQ</sequence>
<organism evidence="8">
    <name type="scientific">Xenopsylla cheopis</name>
    <name type="common">Oriental rat flea</name>
    <name type="synonym">Pulex cheopis</name>
    <dbReference type="NCBI Taxonomy" id="163159"/>
    <lineage>
        <taxon>Eukaryota</taxon>
        <taxon>Metazoa</taxon>
        <taxon>Ecdysozoa</taxon>
        <taxon>Arthropoda</taxon>
        <taxon>Hexapoda</taxon>
        <taxon>Insecta</taxon>
        <taxon>Pterygota</taxon>
        <taxon>Neoptera</taxon>
        <taxon>Endopterygota</taxon>
        <taxon>Siphonaptera</taxon>
        <taxon>Pulicidae</taxon>
        <taxon>Xenopsyllinae</taxon>
        <taxon>Xenopsylla</taxon>
    </lineage>
</organism>
<evidence type="ECO:0000256" key="3">
    <source>
        <dbReference type="ARBA" id="ARBA00022771"/>
    </source>
</evidence>
<feature type="compositionally biased region" description="Polar residues" evidence="6">
    <location>
        <begin position="187"/>
        <end position="196"/>
    </location>
</feature>
<dbReference type="InterPro" id="IPR037278">
    <property type="entry name" value="ARFGAP/RecO"/>
</dbReference>
<dbReference type="InterPro" id="IPR038508">
    <property type="entry name" value="ArfGAP_dom_sf"/>
</dbReference>
<evidence type="ECO:0000313" key="8">
    <source>
        <dbReference type="EMBL" id="NOV47707.1"/>
    </source>
</evidence>
<evidence type="ECO:0000256" key="5">
    <source>
        <dbReference type="PROSITE-ProRule" id="PRU00288"/>
    </source>
</evidence>
<evidence type="ECO:0000256" key="4">
    <source>
        <dbReference type="ARBA" id="ARBA00022833"/>
    </source>
</evidence>
<dbReference type="GO" id="GO:0005096">
    <property type="term" value="F:GTPase activator activity"/>
    <property type="evidence" value="ECO:0007669"/>
    <property type="project" value="UniProtKB-KW"/>
</dbReference>
<dbReference type="SUPFAM" id="SSF57863">
    <property type="entry name" value="ArfGap/RecO-like zinc finger"/>
    <property type="match status" value="1"/>
</dbReference>
<dbReference type="Pfam" id="PF01412">
    <property type="entry name" value="ArfGap"/>
    <property type="match status" value="1"/>
</dbReference>
<dbReference type="PANTHER" id="PTHR45705:SF1">
    <property type="entry name" value="FI20236P1"/>
    <property type="match status" value="1"/>
</dbReference>
<dbReference type="PROSITE" id="PS50115">
    <property type="entry name" value="ARFGAP"/>
    <property type="match status" value="1"/>
</dbReference>
<dbReference type="PANTHER" id="PTHR45705">
    <property type="entry name" value="FI20236P1"/>
    <property type="match status" value="1"/>
</dbReference>
<protein>
    <submittedName>
        <fullName evidence="8">Putative gtpase-activating protein</fullName>
    </submittedName>
</protein>
<keyword evidence="3 5" id="KW-0863">Zinc-finger</keyword>
<keyword evidence="2" id="KW-0479">Metal-binding</keyword>
<dbReference type="FunFam" id="1.10.220.150:FF:000009">
    <property type="entry name" value="stromal membrane-associated protein 1 isoform X1"/>
    <property type="match status" value="1"/>
</dbReference>
<dbReference type="AlphaFoldDB" id="A0A6M2DSF2"/>
<dbReference type="InterPro" id="IPR001164">
    <property type="entry name" value="ArfGAP_dom"/>
</dbReference>
<evidence type="ECO:0000259" key="7">
    <source>
        <dbReference type="PROSITE" id="PS50115"/>
    </source>
</evidence>
<dbReference type="GO" id="GO:0005737">
    <property type="term" value="C:cytoplasm"/>
    <property type="evidence" value="ECO:0007669"/>
    <property type="project" value="TreeGrafter"/>
</dbReference>
<feature type="domain" description="Arf-GAP" evidence="7">
    <location>
        <begin position="18"/>
        <end position="136"/>
    </location>
</feature>
<dbReference type="InterPro" id="IPR044732">
    <property type="entry name" value="ArfGAP_SMAP1-like"/>
</dbReference>
<dbReference type="EMBL" id="GIIL01003981">
    <property type="protein sequence ID" value="NOV47707.1"/>
    <property type="molecule type" value="Transcribed_RNA"/>
</dbReference>
<dbReference type="PRINTS" id="PR00405">
    <property type="entry name" value="REVINTRACTNG"/>
</dbReference>
<dbReference type="GO" id="GO:0008270">
    <property type="term" value="F:zinc ion binding"/>
    <property type="evidence" value="ECO:0007669"/>
    <property type="project" value="UniProtKB-KW"/>
</dbReference>
<dbReference type="InterPro" id="IPR051718">
    <property type="entry name" value="ARF_GTPase-activating"/>
</dbReference>
<dbReference type="CDD" id="cd08839">
    <property type="entry name" value="ArfGap_SMAP"/>
    <property type="match status" value="1"/>
</dbReference>
<name>A0A6M2DSF2_XENCH</name>
<reference evidence="8" key="1">
    <citation type="submission" date="2020-03" db="EMBL/GenBank/DDBJ databases">
        <title>Transcriptomic Profiling of the Digestive Tract of the Rat Flea, Xenopsylla cheopis, Following Blood Feeding and Infection with Yersinia pestis.</title>
        <authorList>
            <person name="Bland D.M."/>
            <person name="Martens C.A."/>
            <person name="Virtaneva K."/>
            <person name="Kanakabandi K."/>
            <person name="Long D."/>
            <person name="Rosenke R."/>
            <person name="Saturday G.A."/>
            <person name="Hoyt F.H."/>
            <person name="Bruno D.P."/>
            <person name="Ribeiro J.M.C."/>
            <person name="Hinnebusch J."/>
        </authorList>
    </citation>
    <scope>NUCLEOTIDE SEQUENCE</scope>
</reference>
<proteinExistence type="predicted"/>